<feature type="transmembrane region" description="Helical" evidence="5">
    <location>
        <begin position="149"/>
        <end position="174"/>
    </location>
</feature>
<comment type="subcellular location">
    <subcellularLocation>
        <location evidence="1">Membrane</location>
        <topology evidence="1">Multi-pass membrane protein</topology>
    </subcellularLocation>
</comment>
<evidence type="ECO:0000256" key="5">
    <source>
        <dbReference type="SAM" id="Phobius"/>
    </source>
</evidence>
<dbReference type="GO" id="GO:0016020">
    <property type="term" value="C:membrane"/>
    <property type="evidence" value="ECO:0007669"/>
    <property type="project" value="UniProtKB-SubCell"/>
</dbReference>
<feature type="domain" description="TM7S3/TM198-like" evidence="6">
    <location>
        <begin position="46"/>
        <end position="243"/>
    </location>
</feature>
<feature type="transmembrane region" description="Helical" evidence="5">
    <location>
        <begin position="223"/>
        <end position="241"/>
    </location>
</feature>
<evidence type="ECO:0000256" key="2">
    <source>
        <dbReference type="ARBA" id="ARBA00022692"/>
    </source>
</evidence>
<dbReference type="InterPro" id="IPR025256">
    <property type="entry name" value="TM7S3/TM198-like_dom"/>
</dbReference>
<keyword evidence="2 5" id="KW-0812">Transmembrane</keyword>
<evidence type="ECO:0000259" key="6">
    <source>
        <dbReference type="Pfam" id="PF13886"/>
    </source>
</evidence>
<dbReference type="AlphaFoldDB" id="A0A7S2NK19"/>
<organism evidence="7">
    <name type="scientific">Haptolina brevifila</name>
    <dbReference type="NCBI Taxonomy" id="156173"/>
    <lineage>
        <taxon>Eukaryota</taxon>
        <taxon>Haptista</taxon>
        <taxon>Haptophyta</taxon>
        <taxon>Prymnesiophyceae</taxon>
        <taxon>Prymnesiales</taxon>
        <taxon>Prymnesiaceae</taxon>
        <taxon>Haptolina</taxon>
    </lineage>
</organism>
<feature type="transmembrane region" description="Helical" evidence="5">
    <location>
        <begin position="99"/>
        <end position="117"/>
    </location>
</feature>
<proteinExistence type="predicted"/>
<keyword evidence="3 5" id="KW-1133">Transmembrane helix</keyword>
<evidence type="ECO:0000313" key="7">
    <source>
        <dbReference type="EMBL" id="CAD9545720.1"/>
    </source>
</evidence>
<sequence>MGLNTTTCPIGFLVGDARQFVNVSDALAHLEHEYSTQLASSILVASVLLACSLFILFLGNKLVKPTLCITSFFAAAIATLLVVSPVVSAANFGDTASCITVGVAPIILGLLAAALAACFLNLGFALLGAAAGAGGGYVLYTAFLSRWPLVALGSTNLMLVLCLSLCAIIGMVVMLKQKQNVLILATSAAGACGAVPAIVLLLAHANVKFLGTWSTSLDAPPSFVWPQALLAIVLFVLGLLVQCRLKRREERKVSNNPNGLRNAQVPLIMP</sequence>
<evidence type="ECO:0000256" key="1">
    <source>
        <dbReference type="ARBA" id="ARBA00004141"/>
    </source>
</evidence>
<feature type="transmembrane region" description="Helical" evidence="5">
    <location>
        <begin position="66"/>
        <end position="87"/>
    </location>
</feature>
<protein>
    <recommendedName>
        <fullName evidence="6">TM7S3/TM198-like domain-containing protein</fullName>
    </recommendedName>
</protein>
<feature type="transmembrane region" description="Helical" evidence="5">
    <location>
        <begin position="181"/>
        <end position="203"/>
    </location>
</feature>
<dbReference type="Pfam" id="PF13886">
    <property type="entry name" value="TM7S3_TM198"/>
    <property type="match status" value="1"/>
</dbReference>
<evidence type="ECO:0000256" key="4">
    <source>
        <dbReference type="ARBA" id="ARBA00023136"/>
    </source>
</evidence>
<accession>A0A7S2NK19</accession>
<evidence type="ECO:0000256" key="3">
    <source>
        <dbReference type="ARBA" id="ARBA00022989"/>
    </source>
</evidence>
<name>A0A7S2NK19_9EUKA</name>
<gene>
    <name evidence="7" type="ORF">CBRE1094_LOCUS43151</name>
</gene>
<feature type="transmembrane region" description="Helical" evidence="5">
    <location>
        <begin position="38"/>
        <end position="59"/>
    </location>
</feature>
<reference evidence="7" key="1">
    <citation type="submission" date="2021-01" db="EMBL/GenBank/DDBJ databases">
        <authorList>
            <person name="Corre E."/>
            <person name="Pelletier E."/>
            <person name="Niang G."/>
            <person name="Scheremetjew M."/>
            <person name="Finn R."/>
            <person name="Kale V."/>
            <person name="Holt S."/>
            <person name="Cochrane G."/>
            <person name="Meng A."/>
            <person name="Brown T."/>
            <person name="Cohen L."/>
        </authorList>
    </citation>
    <scope>NUCLEOTIDE SEQUENCE</scope>
    <source>
        <strain evidence="7">UTEX LB 985</strain>
    </source>
</reference>
<dbReference type="EMBL" id="HBGU01079067">
    <property type="protein sequence ID" value="CAD9545720.1"/>
    <property type="molecule type" value="Transcribed_RNA"/>
</dbReference>
<feature type="transmembrane region" description="Helical" evidence="5">
    <location>
        <begin position="124"/>
        <end position="143"/>
    </location>
</feature>
<keyword evidence="4 5" id="KW-0472">Membrane</keyword>